<organism evidence="2 3">
    <name type="scientific">Canavalia gladiata</name>
    <name type="common">Sword bean</name>
    <name type="synonym">Dolichos gladiatus</name>
    <dbReference type="NCBI Taxonomy" id="3824"/>
    <lineage>
        <taxon>Eukaryota</taxon>
        <taxon>Viridiplantae</taxon>
        <taxon>Streptophyta</taxon>
        <taxon>Embryophyta</taxon>
        <taxon>Tracheophyta</taxon>
        <taxon>Spermatophyta</taxon>
        <taxon>Magnoliopsida</taxon>
        <taxon>eudicotyledons</taxon>
        <taxon>Gunneridae</taxon>
        <taxon>Pentapetalae</taxon>
        <taxon>rosids</taxon>
        <taxon>fabids</taxon>
        <taxon>Fabales</taxon>
        <taxon>Fabaceae</taxon>
        <taxon>Papilionoideae</taxon>
        <taxon>50 kb inversion clade</taxon>
        <taxon>NPAAA clade</taxon>
        <taxon>indigoferoid/millettioid clade</taxon>
        <taxon>Phaseoleae</taxon>
        <taxon>Canavalia</taxon>
    </lineage>
</organism>
<gene>
    <name evidence="2" type="ORF">VNO77_23150</name>
</gene>
<dbReference type="EMBL" id="JAYMYQ010000005">
    <property type="protein sequence ID" value="KAK7329006.1"/>
    <property type="molecule type" value="Genomic_DNA"/>
</dbReference>
<name>A0AAN9L5E6_CANGL</name>
<keyword evidence="3" id="KW-1185">Reference proteome</keyword>
<dbReference type="AlphaFoldDB" id="A0AAN9L5E6"/>
<dbReference type="Proteomes" id="UP001367508">
    <property type="component" value="Unassembled WGS sequence"/>
</dbReference>
<dbReference type="PANTHER" id="PTHR35277:SF7">
    <property type="entry name" value="BNAC03G13190D PROTEIN"/>
    <property type="match status" value="1"/>
</dbReference>
<protein>
    <submittedName>
        <fullName evidence="2">Uncharacterized protein</fullName>
    </submittedName>
</protein>
<evidence type="ECO:0000256" key="1">
    <source>
        <dbReference type="SAM" id="MobiDB-lite"/>
    </source>
</evidence>
<evidence type="ECO:0000313" key="3">
    <source>
        <dbReference type="Proteomes" id="UP001367508"/>
    </source>
</evidence>
<accession>A0AAN9L5E6</accession>
<proteinExistence type="predicted"/>
<feature type="region of interest" description="Disordered" evidence="1">
    <location>
        <begin position="1"/>
        <end position="23"/>
    </location>
</feature>
<reference evidence="2 3" key="1">
    <citation type="submission" date="2024-01" db="EMBL/GenBank/DDBJ databases">
        <title>The genomes of 5 underutilized Papilionoideae crops provide insights into root nodulation and disease resistanc.</title>
        <authorList>
            <person name="Jiang F."/>
        </authorList>
    </citation>
    <scope>NUCLEOTIDE SEQUENCE [LARGE SCALE GENOMIC DNA]</scope>
    <source>
        <strain evidence="2">LVBAO_FW01</strain>
        <tissue evidence="2">Leaves</tissue>
    </source>
</reference>
<dbReference type="PANTHER" id="PTHR35277">
    <property type="entry name" value="OS09G0363700 PROTEIN"/>
    <property type="match status" value="1"/>
</dbReference>
<evidence type="ECO:0000313" key="2">
    <source>
        <dbReference type="EMBL" id="KAK7329006.1"/>
    </source>
</evidence>
<feature type="compositionally biased region" description="Basic and acidic residues" evidence="1">
    <location>
        <begin position="1"/>
        <end position="12"/>
    </location>
</feature>
<sequence length="89" mass="10142">MSSCHHNKETHGLHNGINENTSLDDVKAPNLFERAKEELKPLVHVFHEKNKASTCAKSDENQMAESQLNMKSQALPRVRVDVRNVTFFI</sequence>
<comment type="caution">
    <text evidence="2">The sequence shown here is derived from an EMBL/GenBank/DDBJ whole genome shotgun (WGS) entry which is preliminary data.</text>
</comment>